<dbReference type="Gene3D" id="3.40.50.360">
    <property type="match status" value="1"/>
</dbReference>
<proteinExistence type="predicted"/>
<sequence length="198" mass="20609">MSALRLLALSGSERAGSLNRRLLEVAATAARSRGAQVDHLDLRSLALPLYDGDLEKVSGVPEGARRLRDALRAADGMLLAAPEYNGFPTPLLINSFDWLSRLQAEGDAPAGLAGTTGKPLGLFSASPGPMGGLRSLNLTRQYLSMTIAMMPVPQQFALSRAGEAFDDSGALKDAKQQAAVEAVVAALLRVAGALKAAG</sequence>
<dbReference type="InterPro" id="IPR050712">
    <property type="entry name" value="NAD(P)H-dep_reductase"/>
</dbReference>
<dbReference type="GO" id="GO:0016491">
    <property type="term" value="F:oxidoreductase activity"/>
    <property type="evidence" value="ECO:0007669"/>
    <property type="project" value="InterPro"/>
</dbReference>
<gene>
    <name evidence="2" type="ORF">FSC37_05545</name>
</gene>
<dbReference type="InterPro" id="IPR029039">
    <property type="entry name" value="Flavoprotein-like_sf"/>
</dbReference>
<name>A0A5C6U1R6_9BURK</name>
<dbReference type="PANTHER" id="PTHR30543">
    <property type="entry name" value="CHROMATE REDUCTASE"/>
    <property type="match status" value="1"/>
</dbReference>
<reference evidence="2 3" key="1">
    <citation type="submission" date="2019-08" db="EMBL/GenBank/DDBJ databases">
        <authorList>
            <person name="Khan S.A."/>
            <person name="Jeon C.O."/>
            <person name="Jeong S.E."/>
        </authorList>
    </citation>
    <scope>NUCLEOTIDE SEQUENCE [LARGE SCALE GENOMIC DNA]</scope>
    <source>
        <strain evidence="3">IMCC1728</strain>
    </source>
</reference>
<dbReference type="Pfam" id="PF03358">
    <property type="entry name" value="FMN_red"/>
    <property type="match status" value="1"/>
</dbReference>
<accession>A0A5C6U1R6</accession>
<keyword evidence="3" id="KW-1185">Reference proteome</keyword>
<comment type="caution">
    <text evidence="2">The sequence shown here is derived from an EMBL/GenBank/DDBJ whole genome shotgun (WGS) entry which is preliminary data.</text>
</comment>
<evidence type="ECO:0000313" key="2">
    <source>
        <dbReference type="EMBL" id="TXC65708.1"/>
    </source>
</evidence>
<evidence type="ECO:0000313" key="3">
    <source>
        <dbReference type="Proteomes" id="UP000321832"/>
    </source>
</evidence>
<dbReference type="SUPFAM" id="SSF52218">
    <property type="entry name" value="Flavoproteins"/>
    <property type="match status" value="1"/>
</dbReference>
<dbReference type="Proteomes" id="UP000321832">
    <property type="component" value="Unassembled WGS sequence"/>
</dbReference>
<dbReference type="PANTHER" id="PTHR30543:SF21">
    <property type="entry name" value="NAD(P)H-DEPENDENT FMN REDUCTASE LOT6"/>
    <property type="match status" value="1"/>
</dbReference>
<dbReference type="GO" id="GO:0010181">
    <property type="term" value="F:FMN binding"/>
    <property type="evidence" value="ECO:0007669"/>
    <property type="project" value="TreeGrafter"/>
</dbReference>
<dbReference type="GO" id="GO:0005829">
    <property type="term" value="C:cytosol"/>
    <property type="evidence" value="ECO:0007669"/>
    <property type="project" value="TreeGrafter"/>
</dbReference>
<protein>
    <submittedName>
        <fullName evidence="2">NAD(P)H-dependent oxidoreductase</fullName>
    </submittedName>
</protein>
<evidence type="ECO:0000259" key="1">
    <source>
        <dbReference type="Pfam" id="PF03358"/>
    </source>
</evidence>
<dbReference type="AlphaFoldDB" id="A0A5C6U1R6"/>
<feature type="domain" description="NADPH-dependent FMN reductase-like" evidence="1">
    <location>
        <begin position="5"/>
        <end position="161"/>
    </location>
</feature>
<dbReference type="EMBL" id="VOPW01000001">
    <property type="protein sequence ID" value="TXC65708.1"/>
    <property type="molecule type" value="Genomic_DNA"/>
</dbReference>
<dbReference type="InterPro" id="IPR005025">
    <property type="entry name" value="FMN_Rdtase-like_dom"/>
</dbReference>
<organism evidence="2 3">
    <name type="scientific">Piscinibacter aquaticus</name>
    <dbReference type="NCBI Taxonomy" id="392597"/>
    <lineage>
        <taxon>Bacteria</taxon>
        <taxon>Pseudomonadati</taxon>
        <taxon>Pseudomonadota</taxon>
        <taxon>Betaproteobacteria</taxon>
        <taxon>Burkholderiales</taxon>
        <taxon>Sphaerotilaceae</taxon>
        <taxon>Piscinibacter</taxon>
    </lineage>
</organism>